<organism evidence="1 2">
    <name type="scientific">Neofusicoccum parvum</name>
    <dbReference type="NCBI Taxonomy" id="310453"/>
    <lineage>
        <taxon>Eukaryota</taxon>
        <taxon>Fungi</taxon>
        <taxon>Dikarya</taxon>
        <taxon>Ascomycota</taxon>
        <taxon>Pezizomycotina</taxon>
        <taxon>Dothideomycetes</taxon>
        <taxon>Dothideomycetes incertae sedis</taxon>
        <taxon>Botryosphaeriales</taxon>
        <taxon>Botryosphaeriaceae</taxon>
        <taxon>Neofusicoccum</taxon>
    </lineage>
</organism>
<evidence type="ECO:0000313" key="2">
    <source>
        <dbReference type="Proteomes" id="UP001165186"/>
    </source>
</evidence>
<keyword evidence="2" id="KW-1185">Reference proteome</keyword>
<sequence length="538" mass="60189">MRPPTLGNGTFRKVEGFQLNDDTTSTLNVQLQRREVGAAQWAVGAPCTSELFKIRCHQYKPLSLKWDHRLSRESACRTGSTLKDAFKHLRNGNVISLGGGLPLSDYFPFESMTLAVPSLPSYNGHENGSDQEAHVHATKHDIEDACSVFDLSIALNYGQGSGSAPLLRWITEHTEMIHNPPYADWQCTMTIGNTSALDMTLRMFARSGDFVLSDDYTFATAVETAMPMAVSFAGVEMDDQGMLPKKLRDTLENWDQAARGGAPRPFLLYTIPTGQNPTGATQSIQRRRDIYRVAQKYDLIILEDDPYYFLQLDSIDALEETTGGSTEPGPPDRLLDMIVPSYLSIDTDGRVVRMDSFSKVVSPGARLGWITASQQIVEQYKRHADVSTQGPAGLSQLALFKLLDEHWGHAGYFSWLLHIRAEYSKRRDVTLAACDRYLPRNIVSWSPAQAGMFQWLKVDWRSHPQAGVKTMGEIEEEIWLESIKQGALVARGSWFRVAGERPHREICFRITFAAASLDNVVEAVSRLGDAVKRVFHLK</sequence>
<comment type="caution">
    <text evidence="1">The sequence shown here is derived from an EMBL/GenBank/DDBJ whole genome shotgun (WGS) entry which is preliminary data.</text>
</comment>
<keyword evidence="1" id="KW-0808">Transferase</keyword>
<accession>A0ACB5SGN1</accession>
<gene>
    <name evidence="1" type="primary">g7870</name>
    <name evidence="1" type="ORF">NpPPO83_00007870</name>
</gene>
<dbReference type="Proteomes" id="UP001165186">
    <property type="component" value="Unassembled WGS sequence"/>
</dbReference>
<protein>
    <submittedName>
        <fullName evidence="1">Aromatic amino acid aminotransferase</fullName>
    </submittedName>
</protein>
<dbReference type="EMBL" id="BSXG01000092">
    <property type="protein sequence ID" value="GME40215.1"/>
    <property type="molecule type" value="Genomic_DNA"/>
</dbReference>
<name>A0ACB5SGN1_9PEZI</name>
<evidence type="ECO:0000313" key="1">
    <source>
        <dbReference type="EMBL" id="GME40215.1"/>
    </source>
</evidence>
<reference evidence="1" key="1">
    <citation type="submission" date="2024-09" db="EMBL/GenBank/DDBJ databases">
        <title>Draft Genome Sequences of Neofusicoccum parvum.</title>
        <authorList>
            <person name="Ashida A."/>
            <person name="Camagna M."/>
            <person name="Tanaka A."/>
            <person name="Takemoto D."/>
        </authorList>
    </citation>
    <scope>NUCLEOTIDE SEQUENCE</scope>
    <source>
        <strain evidence="1">PPO83</strain>
    </source>
</reference>
<keyword evidence="1" id="KW-0032">Aminotransferase</keyword>
<proteinExistence type="predicted"/>